<accession>A0A7T7MAP1</accession>
<reference evidence="1 2" key="1">
    <citation type="submission" date="2020-12" db="EMBL/GenBank/DDBJ databases">
        <authorList>
            <person name="Zhou J."/>
        </authorList>
    </citation>
    <scope>NUCLEOTIDE SEQUENCE [LARGE SCALE GENOMIC DNA]</scope>
    <source>
        <strain evidence="1 2">CCUG 61299</strain>
    </source>
</reference>
<gene>
    <name evidence="1" type="ORF">JG540_02975</name>
</gene>
<dbReference type="RefSeq" id="WP_200277023.1">
    <property type="nucleotide sequence ID" value="NZ_CP066802.1"/>
</dbReference>
<name>A0A7T7MAP1_9ACTO</name>
<keyword evidence="2" id="KW-1185">Reference proteome</keyword>
<evidence type="ECO:0000313" key="2">
    <source>
        <dbReference type="Proteomes" id="UP000595895"/>
    </source>
</evidence>
<organism evidence="1 2">
    <name type="scientific">Actinomyces weissii</name>
    <dbReference type="NCBI Taxonomy" id="675090"/>
    <lineage>
        <taxon>Bacteria</taxon>
        <taxon>Bacillati</taxon>
        <taxon>Actinomycetota</taxon>
        <taxon>Actinomycetes</taxon>
        <taxon>Actinomycetales</taxon>
        <taxon>Actinomycetaceae</taxon>
        <taxon>Actinomyces</taxon>
    </lineage>
</organism>
<evidence type="ECO:0000313" key="1">
    <source>
        <dbReference type="EMBL" id="QQM67855.1"/>
    </source>
</evidence>
<sequence length="89" mass="9710">MDKTADEESLAEQLVGFASAQRFANLGTTRSSFEHGEHAWVITCILSQTAETHVTVPQDLLSQARALYVRRQDFEAQGVNTALSLATTA</sequence>
<protein>
    <submittedName>
        <fullName evidence="1">Uncharacterized protein</fullName>
    </submittedName>
</protein>
<proteinExistence type="predicted"/>
<dbReference type="EMBL" id="CP066802">
    <property type="protein sequence ID" value="QQM67855.1"/>
    <property type="molecule type" value="Genomic_DNA"/>
</dbReference>
<dbReference type="AlphaFoldDB" id="A0A7T7MAP1"/>
<dbReference type="Proteomes" id="UP000595895">
    <property type="component" value="Chromosome"/>
</dbReference>
<dbReference type="KEGG" id="awe:JG540_02975"/>